<keyword evidence="3" id="KW-0812">Transmembrane</keyword>
<feature type="compositionally biased region" description="Low complexity" evidence="2">
    <location>
        <begin position="133"/>
        <end position="142"/>
    </location>
</feature>
<sequence length="239" mass="25988">MRSCSRAGIIIFFALVTISSQLVWAVPAQKDASDPTSSSPSSTPDSASATVSRDAQETHAATHGPAPDGKDDATQTDLSNRQSSTQSHSSTTSPHSILIPPTAHHSRPHTSFSPSPGHPITHHFPPNPPPTAAPISTPAPAAKSQPPIAIAFEVLGGIIALLVLLGLARCFIVWRRTPARDRIAALVDRHQLEREMEEQERERMERLSRALEARRWRPPPPPYQPAPEYEEVVRSESPE</sequence>
<feature type="compositionally biased region" description="Low complexity" evidence="2">
    <location>
        <begin position="82"/>
        <end position="102"/>
    </location>
</feature>
<keyword evidence="1" id="KW-0175">Coiled coil</keyword>
<dbReference type="Proteomes" id="UP000193067">
    <property type="component" value="Unassembled WGS sequence"/>
</dbReference>
<feature type="coiled-coil region" evidence="1">
    <location>
        <begin position="182"/>
        <end position="214"/>
    </location>
</feature>
<evidence type="ECO:0000313" key="5">
    <source>
        <dbReference type="EMBL" id="OSD04648.1"/>
    </source>
</evidence>
<dbReference type="OrthoDB" id="2755611at2759"/>
<feature type="signal peptide" evidence="4">
    <location>
        <begin position="1"/>
        <end position="25"/>
    </location>
</feature>
<keyword evidence="3" id="KW-0472">Membrane</keyword>
<evidence type="ECO:0000256" key="1">
    <source>
        <dbReference type="SAM" id="Coils"/>
    </source>
</evidence>
<keyword evidence="4" id="KW-0732">Signal</keyword>
<organism evidence="5 6">
    <name type="scientific">Trametes coccinea (strain BRFM310)</name>
    <name type="common">Pycnoporus coccineus</name>
    <dbReference type="NCBI Taxonomy" id="1353009"/>
    <lineage>
        <taxon>Eukaryota</taxon>
        <taxon>Fungi</taxon>
        <taxon>Dikarya</taxon>
        <taxon>Basidiomycota</taxon>
        <taxon>Agaricomycotina</taxon>
        <taxon>Agaricomycetes</taxon>
        <taxon>Polyporales</taxon>
        <taxon>Polyporaceae</taxon>
        <taxon>Trametes</taxon>
    </lineage>
</organism>
<feature type="region of interest" description="Disordered" evidence="2">
    <location>
        <begin position="215"/>
        <end position="239"/>
    </location>
</feature>
<evidence type="ECO:0008006" key="7">
    <source>
        <dbReference type="Google" id="ProtNLM"/>
    </source>
</evidence>
<reference evidence="5 6" key="1">
    <citation type="journal article" date="2015" name="Biotechnol. Biofuels">
        <title>Enhanced degradation of softwood versus hardwood by the white-rot fungus Pycnoporus coccineus.</title>
        <authorList>
            <person name="Couturier M."/>
            <person name="Navarro D."/>
            <person name="Chevret D."/>
            <person name="Henrissat B."/>
            <person name="Piumi F."/>
            <person name="Ruiz-Duenas F.J."/>
            <person name="Martinez A.T."/>
            <person name="Grigoriev I.V."/>
            <person name="Riley R."/>
            <person name="Lipzen A."/>
            <person name="Berrin J.G."/>
            <person name="Master E.R."/>
            <person name="Rosso M.N."/>
        </authorList>
    </citation>
    <scope>NUCLEOTIDE SEQUENCE [LARGE SCALE GENOMIC DNA]</scope>
    <source>
        <strain evidence="5 6">BRFM310</strain>
    </source>
</reference>
<evidence type="ECO:0000313" key="6">
    <source>
        <dbReference type="Proteomes" id="UP000193067"/>
    </source>
</evidence>
<feature type="transmembrane region" description="Helical" evidence="3">
    <location>
        <begin position="148"/>
        <end position="172"/>
    </location>
</feature>
<evidence type="ECO:0000256" key="3">
    <source>
        <dbReference type="SAM" id="Phobius"/>
    </source>
</evidence>
<evidence type="ECO:0000256" key="2">
    <source>
        <dbReference type="SAM" id="MobiDB-lite"/>
    </source>
</evidence>
<feature type="compositionally biased region" description="Low complexity" evidence="2">
    <location>
        <begin position="34"/>
        <end position="50"/>
    </location>
</feature>
<feature type="region of interest" description="Disordered" evidence="2">
    <location>
        <begin position="30"/>
        <end position="143"/>
    </location>
</feature>
<gene>
    <name evidence="5" type="ORF">PYCCODRAFT_1424028</name>
</gene>
<keyword evidence="3" id="KW-1133">Transmembrane helix</keyword>
<dbReference type="EMBL" id="KZ084096">
    <property type="protein sequence ID" value="OSD04648.1"/>
    <property type="molecule type" value="Genomic_DNA"/>
</dbReference>
<protein>
    <recommendedName>
        <fullName evidence="7">Transmembrane protein</fullName>
    </recommendedName>
</protein>
<name>A0A1Y2IU72_TRAC3</name>
<keyword evidence="6" id="KW-1185">Reference proteome</keyword>
<proteinExistence type="predicted"/>
<accession>A0A1Y2IU72</accession>
<feature type="chain" id="PRO_5010994245" description="Transmembrane protein" evidence="4">
    <location>
        <begin position="26"/>
        <end position="239"/>
    </location>
</feature>
<evidence type="ECO:0000256" key="4">
    <source>
        <dbReference type="SAM" id="SignalP"/>
    </source>
</evidence>
<dbReference type="AlphaFoldDB" id="A0A1Y2IU72"/>